<name>A0AAV9JXH3_9PEZI</name>
<organism evidence="3 4">
    <name type="scientific">Oleoguttula mirabilis</name>
    <dbReference type="NCBI Taxonomy" id="1507867"/>
    <lineage>
        <taxon>Eukaryota</taxon>
        <taxon>Fungi</taxon>
        <taxon>Dikarya</taxon>
        <taxon>Ascomycota</taxon>
        <taxon>Pezizomycotina</taxon>
        <taxon>Dothideomycetes</taxon>
        <taxon>Dothideomycetidae</taxon>
        <taxon>Mycosphaerellales</taxon>
        <taxon>Teratosphaeriaceae</taxon>
        <taxon>Oleoguttula</taxon>
    </lineage>
</organism>
<dbReference type="EMBL" id="JAVFHQ010000004">
    <property type="protein sequence ID" value="KAK4549343.1"/>
    <property type="molecule type" value="Genomic_DNA"/>
</dbReference>
<sequence length="140" mass="15870">MTLLAALAVSIVFVRSVLARGEHHEQQPTQALHDPMPTGTEPATVSQAAASDKRANPDEYESHKEHTRKPRELTEWEHMDVDRYDGGATLRTVKSIAPKGLCSNEEVIQGEAEEKRREERRMLREQLGIDKKREGEFVIL</sequence>
<evidence type="ECO:0000313" key="4">
    <source>
        <dbReference type="Proteomes" id="UP001324427"/>
    </source>
</evidence>
<dbReference type="AlphaFoldDB" id="A0AAV9JXH3"/>
<evidence type="ECO:0000256" key="2">
    <source>
        <dbReference type="SAM" id="SignalP"/>
    </source>
</evidence>
<keyword evidence="4" id="KW-1185">Reference proteome</keyword>
<protein>
    <submittedName>
        <fullName evidence="3">Uncharacterized protein</fullName>
    </submittedName>
</protein>
<gene>
    <name evidence="3" type="ORF">LTR36_006340</name>
</gene>
<feature type="signal peptide" evidence="2">
    <location>
        <begin position="1"/>
        <end position="19"/>
    </location>
</feature>
<feature type="region of interest" description="Disordered" evidence="1">
    <location>
        <begin position="24"/>
        <end position="71"/>
    </location>
</feature>
<comment type="caution">
    <text evidence="3">The sequence shown here is derived from an EMBL/GenBank/DDBJ whole genome shotgun (WGS) entry which is preliminary data.</text>
</comment>
<evidence type="ECO:0000313" key="3">
    <source>
        <dbReference type="EMBL" id="KAK4549343.1"/>
    </source>
</evidence>
<dbReference type="Proteomes" id="UP001324427">
    <property type="component" value="Unassembled WGS sequence"/>
</dbReference>
<evidence type="ECO:0000256" key="1">
    <source>
        <dbReference type="SAM" id="MobiDB-lite"/>
    </source>
</evidence>
<proteinExistence type="predicted"/>
<accession>A0AAV9JXH3</accession>
<feature type="chain" id="PRO_5043530107" evidence="2">
    <location>
        <begin position="20"/>
        <end position="140"/>
    </location>
</feature>
<reference evidence="3 4" key="1">
    <citation type="submission" date="2021-11" db="EMBL/GenBank/DDBJ databases">
        <title>Black yeast isolated from Biological Soil Crust.</title>
        <authorList>
            <person name="Kurbessoian T."/>
        </authorList>
    </citation>
    <scope>NUCLEOTIDE SEQUENCE [LARGE SCALE GENOMIC DNA]</scope>
    <source>
        <strain evidence="3 4">CCFEE 5522</strain>
    </source>
</reference>
<feature type="compositionally biased region" description="Basic and acidic residues" evidence="1">
    <location>
        <begin position="51"/>
        <end position="71"/>
    </location>
</feature>
<keyword evidence="2" id="KW-0732">Signal</keyword>